<dbReference type="AlphaFoldDB" id="A0A8S9HQA4"/>
<comment type="caution">
    <text evidence="1">The sequence shown here is derived from an EMBL/GenBank/DDBJ whole genome shotgun (WGS) entry which is preliminary data.</text>
</comment>
<gene>
    <name evidence="1" type="ORF">F2Q68_00012904</name>
</gene>
<evidence type="ECO:0000313" key="1">
    <source>
        <dbReference type="EMBL" id="KAF2559614.1"/>
    </source>
</evidence>
<protein>
    <submittedName>
        <fullName evidence="1">Uncharacterized protein</fullName>
    </submittedName>
</protein>
<reference evidence="1" key="1">
    <citation type="submission" date="2019-12" db="EMBL/GenBank/DDBJ databases">
        <title>Genome sequencing and annotation of Brassica cretica.</title>
        <authorList>
            <person name="Studholme D.J."/>
            <person name="Sarris P.F."/>
        </authorList>
    </citation>
    <scope>NUCLEOTIDE SEQUENCE</scope>
    <source>
        <strain evidence="1">PFS-001/15</strain>
        <tissue evidence="1">Leaf</tissue>
    </source>
</reference>
<organism evidence="1 2">
    <name type="scientific">Brassica cretica</name>
    <name type="common">Mustard</name>
    <dbReference type="NCBI Taxonomy" id="69181"/>
    <lineage>
        <taxon>Eukaryota</taxon>
        <taxon>Viridiplantae</taxon>
        <taxon>Streptophyta</taxon>
        <taxon>Embryophyta</taxon>
        <taxon>Tracheophyta</taxon>
        <taxon>Spermatophyta</taxon>
        <taxon>Magnoliopsida</taxon>
        <taxon>eudicotyledons</taxon>
        <taxon>Gunneridae</taxon>
        <taxon>Pentapetalae</taxon>
        <taxon>rosids</taxon>
        <taxon>malvids</taxon>
        <taxon>Brassicales</taxon>
        <taxon>Brassicaceae</taxon>
        <taxon>Brassiceae</taxon>
        <taxon>Brassica</taxon>
    </lineage>
</organism>
<sequence length="179" mass="19907">MDRVRHNNLLRPLHTTAPLLSFKRSLAPAPVRSSVRGTKSSSSRHRALFLLCNCRPQPSFAFFVAALHLEIRDHGWSSLPSLMLQSSIPIASALLRRTVPGTSFVWRHQESPTSGRTGTNEEYIYVLTLNGAHERIGSPPTRAPPPPSVRLGSGWAWAWAWVWVLVEGLRANKILFGPS</sequence>
<proteinExistence type="predicted"/>
<dbReference type="EMBL" id="QGKW02001940">
    <property type="protein sequence ID" value="KAF2559614.1"/>
    <property type="molecule type" value="Genomic_DNA"/>
</dbReference>
<name>A0A8S9HQA4_BRACR</name>
<accession>A0A8S9HQA4</accession>
<evidence type="ECO:0000313" key="2">
    <source>
        <dbReference type="Proteomes" id="UP000712281"/>
    </source>
</evidence>
<dbReference type="Proteomes" id="UP000712281">
    <property type="component" value="Unassembled WGS sequence"/>
</dbReference>